<evidence type="ECO:0000256" key="4">
    <source>
        <dbReference type="ARBA" id="ARBA00022989"/>
    </source>
</evidence>
<sequence length="219" mass="23203">MTAAPGPGPAPDGVAATVSLAGMGERWRRVIAEAGRFLAVGGVATIVAFVLFNGLAHGFRPGQGEEALLADRPILAYVIANSIGMIVSYHGARYWAFRDRPTDHADGGRTAFVVVNIVTMGLPILCLWISRNVLGLDDPVSDNIAANVVGLALGVASRFWIFRTFVFRRPIHLAELYAVEELAESPGIPGVHEPAARETREVTAPTDPSTGDPAPRSAP</sequence>
<dbReference type="InterPro" id="IPR051401">
    <property type="entry name" value="GtrA_CellWall_Glycosyl"/>
</dbReference>
<feature type="transmembrane region" description="Helical" evidence="7">
    <location>
        <begin position="74"/>
        <end position="92"/>
    </location>
</feature>
<organism evidence="9 10">
    <name type="scientific">Nocardioides fonticola</name>
    <dbReference type="NCBI Taxonomy" id="450363"/>
    <lineage>
        <taxon>Bacteria</taxon>
        <taxon>Bacillati</taxon>
        <taxon>Actinomycetota</taxon>
        <taxon>Actinomycetes</taxon>
        <taxon>Propionibacteriales</taxon>
        <taxon>Nocardioidaceae</taxon>
        <taxon>Nocardioides</taxon>
    </lineage>
</organism>
<dbReference type="PANTHER" id="PTHR38459:SF1">
    <property type="entry name" value="PROPHAGE BACTOPRENOL-LINKED GLUCOSE TRANSLOCASE HOMOLOG"/>
    <property type="match status" value="1"/>
</dbReference>
<keyword evidence="10" id="KW-1185">Reference proteome</keyword>
<name>A0ABP7XF18_9ACTN</name>
<comment type="subcellular location">
    <subcellularLocation>
        <location evidence="1">Membrane</location>
        <topology evidence="1">Multi-pass membrane protein</topology>
    </subcellularLocation>
</comment>
<feature type="transmembrane region" description="Helical" evidence="7">
    <location>
        <begin position="112"/>
        <end position="131"/>
    </location>
</feature>
<keyword evidence="4 7" id="KW-1133">Transmembrane helix</keyword>
<keyword evidence="5 7" id="KW-0472">Membrane</keyword>
<comment type="caution">
    <text evidence="9">The sequence shown here is derived from an EMBL/GenBank/DDBJ whole genome shotgun (WGS) entry which is preliminary data.</text>
</comment>
<dbReference type="InterPro" id="IPR007267">
    <property type="entry name" value="GtrA_DPMS_TM"/>
</dbReference>
<dbReference type="Pfam" id="PF04138">
    <property type="entry name" value="GtrA_DPMS_TM"/>
    <property type="match status" value="1"/>
</dbReference>
<dbReference type="EMBL" id="BAAAZH010000010">
    <property type="protein sequence ID" value="GAA4113874.1"/>
    <property type="molecule type" value="Genomic_DNA"/>
</dbReference>
<evidence type="ECO:0000259" key="8">
    <source>
        <dbReference type="Pfam" id="PF04138"/>
    </source>
</evidence>
<protein>
    <recommendedName>
        <fullName evidence="8">GtrA/DPMS transmembrane domain-containing protein</fullName>
    </recommendedName>
</protein>
<evidence type="ECO:0000256" key="1">
    <source>
        <dbReference type="ARBA" id="ARBA00004141"/>
    </source>
</evidence>
<gene>
    <name evidence="9" type="ORF">GCM10022215_11470</name>
</gene>
<reference evidence="10" key="1">
    <citation type="journal article" date="2019" name="Int. J. Syst. Evol. Microbiol.">
        <title>The Global Catalogue of Microorganisms (GCM) 10K type strain sequencing project: providing services to taxonomists for standard genome sequencing and annotation.</title>
        <authorList>
            <consortium name="The Broad Institute Genomics Platform"/>
            <consortium name="The Broad Institute Genome Sequencing Center for Infectious Disease"/>
            <person name="Wu L."/>
            <person name="Ma J."/>
        </authorList>
    </citation>
    <scope>NUCLEOTIDE SEQUENCE [LARGE SCALE GENOMIC DNA]</scope>
    <source>
        <strain evidence="10">JCM 16703</strain>
    </source>
</reference>
<evidence type="ECO:0000256" key="2">
    <source>
        <dbReference type="ARBA" id="ARBA00009399"/>
    </source>
</evidence>
<evidence type="ECO:0000313" key="10">
    <source>
        <dbReference type="Proteomes" id="UP001501495"/>
    </source>
</evidence>
<feature type="region of interest" description="Disordered" evidence="6">
    <location>
        <begin position="186"/>
        <end position="219"/>
    </location>
</feature>
<feature type="domain" description="GtrA/DPMS transmembrane" evidence="8">
    <location>
        <begin position="36"/>
        <end position="167"/>
    </location>
</feature>
<proteinExistence type="inferred from homology"/>
<comment type="similarity">
    <text evidence="2">Belongs to the GtrA family.</text>
</comment>
<evidence type="ECO:0000313" key="9">
    <source>
        <dbReference type="EMBL" id="GAA4113874.1"/>
    </source>
</evidence>
<dbReference type="Proteomes" id="UP001501495">
    <property type="component" value="Unassembled WGS sequence"/>
</dbReference>
<feature type="transmembrane region" description="Helical" evidence="7">
    <location>
        <begin position="34"/>
        <end position="54"/>
    </location>
</feature>
<dbReference type="PANTHER" id="PTHR38459">
    <property type="entry name" value="PROPHAGE BACTOPRENOL-LINKED GLUCOSE TRANSLOCASE HOMOLOG"/>
    <property type="match status" value="1"/>
</dbReference>
<evidence type="ECO:0000256" key="6">
    <source>
        <dbReference type="SAM" id="MobiDB-lite"/>
    </source>
</evidence>
<evidence type="ECO:0000256" key="3">
    <source>
        <dbReference type="ARBA" id="ARBA00022692"/>
    </source>
</evidence>
<evidence type="ECO:0000256" key="7">
    <source>
        <dbReference type="SAM" id="Phobius"/>
    </source>
</evidence>
<keyword evidence="3 7" id="KW-0812">Transmembrane</keyword>
<evidence type="ECO:0000256" key="5">
    <source>
        <dbReference type="ARBA" id="ARBA00023136"/>
    </source>
</evidence>
<accession>A0ABP7XF18</accession>
<feature type="transmembrane region" description="Helical" evidence="7">
    <location>
        <begin position="143"/>
        <end position="161"/>
    </location>
</feature>